<dbReference type="Pfam" id="PF02685">
    <property type="entry name" value="Glucokinase"/>
    <property type="match status" value="1"/>
</dbReference>
<dbReference type="AlphaFoldDB" id="A0A8J3N234"/>
<reference evidence="4" key="1">
    <citation type="submission" date="2020-10" db="EMBL/GenBank/DDBJ databases">
        <title>Taxonomic study of unclassified bacteria belonging to the class Ktedonobacteria.</title>
        <authorList>
            <person name="Yabe S."/>
            <person name="Wang C.M."/>
            <person name="Zheng Y."/>
            <person name="Sakai Y."/>
            <person name="Cavaletti L."/>
            <person name="Monciardini P."/>
            <person name="Donadio S."/>
        </authorList>
    </citation>
    <scope>NUCLEOTIDE SEQUENCE</scope>
    <source>
        <strain evidence="4">ID150040</strain>
    </source>
</reference>
<dbReference type="SUPFAM" id="SSF53067">
    <property type="entry name" value="Actin-like ATPase domain"/>
    <property type="match status" value="1"/>
</dbReference>
<protein>
    <submittedName>
        <fullName evidence="4">Glucokinase</fullName>
    </submittedName>
</protein>
<dbReference type="RefSeq" id="WP_220205692.1">
    <property type="nucleotide sequence ID" value="NZ_BNJK01000001.1"/>
</dbReference>
<dbReference type="PANTHER" id="PTHR47363:SF1">
    <property type="entry name" value="GLUCOKINASE"/>
    <property type="match status" value="1"/>
</dbReference>
<dbReference type="InterPro" id="IPR003836">
    <property type="entry name" value="Glucokinase"/>
</dbReference>
<proteinExistence type="inferred from homology"/>
<dbReference type="InterPro" id="IPR043129">
    <property type="entry name" value="ATPase_NBD"/>
</dbReference>
<dbReference type="PANTHER" id="PTHR47363">
    <property type="entry name" value="GLUCOKINASE"/>
    <property type="match status" value="1"/>
</dbReference>
<dbReference type="Gene3D" id="3.30.420.40">
    <property type="match status" value="1"/>
</dbReference>
<dbReference type="GO" id="GO:0005524">
    <property type="term" value="F:ATP binding"/>
    <property type="evidence" value="ECO:0007669"/>
    <property type="project" value="InterPro"/>
</dbReference>
<sequence length="325" mass="34257">MLLAGDNGATKTQLALFASPNDLRAPLATAKLPSAGYESFTALVRAFLTDISYPITRAVFGIAGPVLNGRVKVTSLPWIVDARQLQEDLAIPEVHLLNDLEVIAHAVPVLTPCELFTLNAGTPVPRAPIAVAAVGTGLGEAFLLWNGARYQVYPSEGGLANVAPINAHEAGLLTALFHTHSHVSYDFLCGGVGLPHIYAFLKETSGLGEPQWLATRLNNAHDPTPVIVKAALDDVEPLCVETLKLFASLLGAETGNMALRMLATGGVYIGGGIPPYILPFLQSDAFMQAFTNKGQLSTLLASIPVHVILNEMAGVIGAATYGFTL</sequence>
<dbReference type="Proteomes" id="UP000597444">
    <property type="component" value="Unassembled WGS sequence"/>
</dbReference>
<evidence type="ECO:0000313" key="4">
    <source>
        <dbReference type="EMBL" id="GHO94987.1"/>
    </source>
</evidence>
<comment type="caution">
    <text evidence="4">The sequence shown here is derived from an EMBL/GenBank/DDBJ whole genome shotgun (WGS) entry which is preliminary data.</text>
</comment>
<dbReference type="GO" id="GO:0004340">
    <property type="term" value="F:glucokinase activity"/>
    <property type="evidence" value="ECO:0007669"/>
    <property type="project" value="InterPro"/>
</dbReference>
<comment type="similarity">
    <text evidence="3">Belongs to the bacterial glucokinase family.</text>
</comment>
<name>A0A8J3N234_9CHLR</name>
<keyword evidence="2" id="KW-0418">Kinase</keyword>
<dbReference type="NCBIfam" id="TIGR00749">
    <property type="entry name" value="glk"/>
    <property type="match status" value="1"/>
</dbReference>
<gene>
    <name evidence="4" type="primary">glk_1</name>
    <name evidence="4" type="ORF">KSF_050350</name>
</gene>
<keyword evidence="5" id="KW-1185">Reference proteome</keyword>
<evidence type="ECO:0000256" key="2">
    <source>
        <dbReference type="ARBA" id="ARBA00022777"/>
    </source>
</evidence>
<dbReference type="GO" id="GO:0006096">
    <property type="term" value="P:glycolytic process"/>
    <property type="evidence" value="ECO:0007669"/>
    <property type="project" value="InterPro"/>
</dbReference>
<dbReference type="CDD" id="cd24008">
    <property type="entry name" value="ASKHA_NBD_GLK"/>
    <property type="match status" value="1"/>
</dbReference>
<dbReference type="Gene3D" id="3.40.367.20">
    <property type="match status" value="1"/>
</dbReference>
<evidence type="ECO:0000256" key="3">
    <source>
        <dbReference type="RuleBase" id="RU004046"/>
    </source>
</evidence>
<accession>A0A8J3N234</accession>
<dbReference type="GO" id="GO:0005536">
    <property type="term" value="F:D-glucose binding"/>
    <property type="evidence" value="ECO:0007669"/>
    <property type="project" value="InterPro"/>
</dbReference>
<organism evidence="4 5">
    <name type="scientific">Reticulibacter mediterranei</name>
    <dbReference type="NCBI Taxonomy" id="2778369"/>
    <lineage>
        <taxon>Bacteria</taxon>
        <taxon>Bacillati</taxon>
        <taxon>Chloroflexota</taxon>
        <taxon>Ktedonobacteria</taxon>
        <taxon>Ktedonobacterales</taxon>
        <taxon>Reticulibacteraceae</taxon>
        <taxon>Reticulibacter</taxon>
    </lineage>
</organism>
<dbReference type="EMBL" id="BNJK01000001">
    <property type="protein sequence ID" value="GHO94987.1"/>
    <property type="molecule type" value="Genomic_DNA"/>
</dbReference>
<evidence type="ECO:0000313" key="5">
    <source>
        <dbReference type="Proteomes" id="UP000597444"/>
    </source>
</evidence>
<evidence type="ECO:0000256" key="1">
    <source>
        <dbReference type="ARBA" id="ARBA00022679"/>
    </source>
</evidence>
<keyword evidence="1" id="KW-0808">Transferase</keyword>